<gene>
    <name evidence="1" type="ORF">BDFB_013137</name>
</gene>
<comment type="caution">
    <text evidence="1">The sequence shown here is derived from an EMBL/GenBank/DDBJ whole genome shotgun (WGS) entry which is preliminary data.</text>
</comment>
<protein>
    <recommendedName>
        <fullName evidence="3">SUEL-type lectin domain-containing protein</fullName>
    </recommendedName>
</protein>
<organism evidence="1 2">
    <name type="scientific">Asbolus verrucosus</name>
    <name type="common">Desert ironclad beetle</name>
    <dbReference type="NCBI Taxonomy" id="1661398"/>
    <lineage>
        <taxon>Eukaryota</taxon>
        <taxon>Metazoa</taxon>
        <taxon>Ecdysozoa</taxon>
        <taxon>Arthropoda</taxon>
        <taxon>Hexapoda</taxon>
        <taxon>Insecta</taxon>
        <taxon>Pterygota</taxon>
        <taxon>Neoptera</taxon>
        <taxon>Endopterygota</taxon>
        <taxon>Coleoptera</taxon>
        <taxon>Polyphaga</taxon>
        <taxon>Cucujiformia</taxon>
        <taxon>Tenebrionidae</taxon>
        <taxon>Pimeliinae</taxon>
        <taxon>Asbolus</taxon>
    </lineage>
</organism>
<reference evidence="1 2" key="1">
    <citation type="submission" date="2017-03" db="EMBL/GenBank/DDBJ databases">
        <title>Genome of the blue death feigning beetle - Asbolus verrucosus.</title>
        <authorList>
            <person name="Rider S.D."/>
        </authorList>
    </citation>
    <scope>NUCLEOTIDE SEQUENCE [LARGE SCALE GENOMIC DNA]</scope>
    <source>
        <strain evidence="1">Butters</strain>
        <tissue evidence="1">Head and leg muscle</tissue>
    </source>
</reference>
<evidence type="ECO:0000313" key="1">
    <source>
        <dbReference type="EMBL" id="RZC37323.1"/>
    </source>
</evidence>
<dbReference type="AlphaFoldDB" id="A0A482VXJ1"/>
<name>A0A482VXJ1_ASBVE</name>
<feature type="non-terminal residue" evidence="1">
    <location>
        <position position="1"/>
    </location>
</feature>
<keyword evidence="2" id="KW-1185">Reference proteome</keyword>
<evidence type="ECO:0000313" key="2">
    <source>
        <dbReference type="Proteomes" id="UP000292052"/>
    </source>
</evidence>
<dbReference type="STRING" id="1661398.A0A482VXJ1"/>
<dbReference type="EMBL" id="QDEB01053684">
    <property type="protein sequence ID" value="RZC37323.1"/>
    <property type="molecule type" value="Genomic_DNA"/>
</dbReference>
<proteinExistence type="predicted"/>
<evidence type="ECO:0008006" key="3">
    <source>
        <dbReference type="Google" id="ProtNLM"/>
    </source>
</evidence>
<dbReference type="OrthoDB" id="6431754at2759"/>
<feature type="non-terminal residue" evidence="1">
    <location>
        <position position="94"/>
    </location>
</feature>
<dbReference type="Proteomes" id="UP000292052">
    <property type="component" value="Unassembled WGS sequence"/>
</dbReference>
<accession>A0A482VXJ1</accession>
<sequence length="94" mass="10191">TVIVSGCESCKLHLTCRHFSSIIAIFEAEFTPEFNETAANDSLLSTAFPPIHPRQALNQRCSGVNHCSFILTEDCPGADTWGAGNLTVKYVCVS</sequence>